<comment type="similarity">
    <text evidence="3 11">Belongs to the NOS family. Bacterial NOS oxygenase subfamily.</text>
</comment>
<dbReference type="Proteomes" id="UP000285456">
    <property type="component" value="Unassembled WGS sequence"/>
</dbReference>
<comment type="function">
    <text evidence="2 11">Catalyzes the production of nitric oxide.</text>
</comment>
<dbReference type="SUPFAM" id="SSF56512">
    <property type="entry name" value="Nitric oxide (NO) synthase oxygenase domain"/>
    <property type="match status" value="1"/>
</dbReference>
<comment type="cofactor">
    <cofactor evidence="1 11 12">
        <name>heme</name>
        <dbReference type="ChEBI" id="CHEBI:30413"/>
    </cofactor>
</comment>
<evidence type="ECO:0000256" key="9">
    <source>
        <dbReference type="ARBA" id="ARBA00023004"/>
    </source>
</evidence>
<dbReference type="PANTHER" id="PTHR43410:SF1">
    <property type="entry name" value="NITRIC OXIDE SYNTHASE"/>
    <property type="match status" value="1"/>
</dbReference>
<evidence type="ECO:0000313" key="14">
    <source>
        <dbReference type="EMBL" id="RHW32607.1"/>
    </source>
</evidence>
<evidence type="ECO:0000256" key="2">
    <source>
        <dbReference type="ARBA" id="ARBA00002642"/>
    </source>
</evidence>
<comment type="catalytic activity">
    <reaction evidence="10">
        <text>3 reduced [flavodoxin] + 2 L-arginine + 4 O2 = 3 oxidized [flavodoxin] + 2 L-citrulline + 2 nitric oxide + 4 H2O + 5 H(+)</text>
        <dbReference type="Rhea" id="RHEA:52324"/>
        <dbReference type="Rhea" id="RHEA-COMP:10622"/>
        <dbReference type="Rhea" id="RHEA-COMP:10623"/>
        <dbReference type="ChEBI" id="CHEBI:15377"/>
        <dbReference type="ChEBI" id="CHEBI:15378"/>
        <dbReference type="ChEBI" id="CHEBI:15379"/>
        <dbReference type="ChEBI" id="CHEBI:16480"/>
        <dbReference type="ChEBI" id="CHEBI:32682"/>
        <dbReference type="ChEBI" id="CHEBI:57618"/>
        <dbReference type="ChEBI" id="CHEBI:57743"/>
        <dbReference type="ChEBI" id="CHEBI:58210"/>
        <dbReference type="EC" id="1.14.14.47"/>
    </reaction>
</comment>
<evidence type="ECO:0000259" key="13">
    <source>
        <dbReference type="PROSITE" id="PS60001"/>
    </source>
</evidence>
<evidence type="ECO:0000256" key="6">
    <source>
        <dbReference type="ARBA" id="ARBA00022617"/>
    </source>
</evidence>
<keyword evidence="7 11" id="KW-0479">Metal-binding</keyword>
<dbReference type="AlphaFoldDB" id="A0A417YI72"/>
<evidence type="ECO:0000256" key="3">
    <source>
        <dbReference type="ARBA" id="ARBA00005411"/>
    </source>
</evidence>
<proteinExistence type="inferred from homology"/>
<dbReference type="PROSITE" id="PS60001">
    <property type="entry name" value="NOS"/>
    <property type="match status" value="1"/>
</dbReference>
<keyword evidence="8 11" id="KW-0560">Oxidoreductase</keyword>
<dbReference type="GO" id="GO:0004517">
    <property type="term" value="F:nitric-oxide synthase activity"/>
    <property type="evidence" value="ECO:0007669"/>
    <property type="project" value="InterPro"/>
</dbReference>
<reference evidence="14 15" key="1">
    <citation type="journal article" date="2007" name="Int. J. Syst. Evol. Microbiol.">
        <title>Oceanobacillus profundus sp. nov., isolated from a deep-sea sediment core.</title>
        <authorList>
            <person name="Kim Y.G."/>
            <person name="Choi D.H."/>
            <person name="Hyun S."/>
            <person name="Cho B.C."/>
        </authorList>
    </citation>
    <scope>NUCLEOTIDE SEQUENCE [LARGE SCALE GENOMIC DNA]</scope>
    <source>
        <strain evidence="14 15">DSM 18246</strain>
    </source>
</reference>
<dbReference type="InterPro" id="IPR044943">
    <property type="entry name" value="NOS_dom_1"/>
</dbReference>
<feature type="binding site" description="axial binding residue" evidence="12">
    <location>
        <position position="66"/>
    </location>
    <ligand>
        <name>heme</name>
        <dbReference type="ChEBI" id="CHEBI:30413"/>
    </ligand>
    <ligandPart>
        <name>Fe</name>
        <dbReference type="ChEBI" id="CHEBI:18248"/>
    </ligandPart>
</feature>
<evidence type="ECO:0000313" key="15">
    <source>
        <dbReference type="Proteomes" id="UP000285456"/>
    </source>
</evidence>
<evidence type="ECO:0000256" key="10">
    <source>
        <dbReference type="ARBA" id="ARBA00048713"/>
    </source>
</evidence>
<gene>
    <name evidence="14" type="ORF">D1B32_09770</name>
</gene>
<dbReference type="InterPro" id="IPR044944">
    <property type="entry name" value="NOS_dom_3"/>
</dbReference>
<dbReference type="InterPro" id="IPR004030">
    <property type="entry name" value="NOS_N"/>
</dbReference>
<dbReference type="Gene3D" id="3.90.1230.10">
    <property type="entry name" value="Nitric Oxide Synthase, Chain A, domain 3"/>
    <property type="match status" value="1"/>
</dbReference>
<dbReference type="Gene3D" id="3.90.340.10">
    <property type="entry name" value="Nitric Oxide Synthase, Chain A, domain 1"/>
    <property type="match status" value="1"/>
</dbReference>
<dbReference type="GO" id="GO:0020037">
    <property type="term" value="F:heme binding"/>
    <property type="evidence" value="ECO:0007669"/>
    <property type="project" value="InterPro"/>
</dbReference>
<keyword evidence="15" id="KW-1185">Reference proteome</keyword>
<evidence type="ECO:0000256" key="12">
    <source>
        <dbReference type="PIRSR" id="PIRSR037219-1"/>
    </source>
</evidence>
<sequence length="362" mass="41908">MEKVIRKQEADTFIENLYRELGKTSKEIAERLSQIHEELDDKGHYEHTSEELSYGAKLAWRNSNRCIGRLFWERLEVIDARYATRSEEVFTYLLNHIRNATNHGKIKPMITIFQAEIHGDRQVKIWNHQLLRYAGYETENGIVGDPASVAFTKECLKLGWVGEGTSFDLLPLVVQIGGHDPEFMEIPKEYVMEIPIEHPDFSLFGDLAVKWYTVPIISDMRLEIGGIDYVTAPFNGWYMGTEIGARNLADEGRYNLLPLVAKQMGLETKHESTLWKDRALVELNAAVLDSFKKYGVSIVDHHTAAKQFKVFENREQKTGRKVTGNWTWLIPPLSPAVTHIFHKPYDNHVQKPNYFYQKNYYV</sequence>
<dbReference type="Gene3D" id="3.90.440.10">
    <property type="entry name" value="Nitric Oxide Synthase,Heme Domain,Chain A domain 2"/>
    <property type="match status" value="1"/>
</dbReference>
<comment type="subunit">
    <text evidence="11">Homodimer.</text>
</comment>
<dbReference type="EC" id="1.14.14.47" evidence="4 11"/>
<evidence type="ECO:0000256" key="8">
    <source>
        <dbReference type="ARBA" id="ARBA00023002"/>
    </source>
</evidence>
<dbReference type="InterPro" id="IPR036119">
    <property type="entry name" value="NOS_N_sf"/>
</dbReference>
<dbReference type="EMBL" id="QWEH01000005">
    <property type="protein sequence ID" value="RHW32607.1"/>
    <property type="molecule type" value="Genomic_DNA"/>
</dbReference>
<dbReference type="GO" id="GO:0006809">
    <property type="term" value="P:nitric oxide biosynthetic process"/>
    <property type="evidence" value="ECO:0007669"/>
    <property type="project" value="InterPro"/>
</dbReference>
<organism evidence="14 15">
    <name type="scientific">Oceanobacillus profundus</name>
    <dbReference type="NCBI Taxonomy" id="372463"/>
    <lineage>
        <taxon>Bacteria</taxon>
        <taxon>Bacillati</taxon>
        <taxon>Bacillota</taxon>
        <taxon>Bacilli</taxon>
        <taxon>Bacillales</taxon>
        <taxon>Bacillaceae</taxon>
        <taxon>Oceanobacillus</taxon>
    </lineage>
</organism>
<evidence type="ECO:0000256" key="11">
    <source>
        <dbReference type="PIRNR" id="PIRNR037219"/>
    </source>
</evidence>
<keyword evidence="9 11" id="KW-0408">Iron</keyword>
<evidence type="ECO:0000256" key="7">
    <source>
        <dbReference type="ARBA" id="ARBA00022723"/>
    </source>
</evidence>
<keyword evidence="6 11" id="KW-0349">Heme</keyword>
<dbReference type="Pfam" id="PF02898">
    <property type="entry name" value="NO_synthase"/>
    <property type="match status" value="1"/>
</dbReference>
<dbReference type="OrthoDB" id="3398374at2"/>
<dbReference type="PANTHER" id="PTHR43410">
    <property type="entry name" value="NITRIC OXIDE SYNTHASE OXYGENASE"/>
    <property type="match status" value="1"/>
</dbReference>
<accession>A0A417YI72</accession>
<protein>
    <recommendedName>
        <fullName evidence="5 11">Nitric oxide synthase oxygenase</fullName>
        <ecNumber evidence="4 11">1.14.14.47</ecNumber>
    </recommendedName>
</protein>
<comment type="miscellaneous">
    <text evidence="11">This protein is similar to the oxygenase domain of eukaryotic nitric oxide synthases but lacks the reductase domain which, in eukaryotes, is responsible for transfer of electrons to the ferric heme during nitric oxide synthesis.</text>
</comment>
<evidence type="ECO:0000256" key="1">
    <source>
        <dbReference type="ARBA" id="ARBA00001971"/>
    </source>
</evidence>
<dbReference type="CDD" id="cd00575">
    <property type="entry name" value="NOS_oxygenase"/>
    <property type="match status" value="1"/>
</dbReference>
<dbReference type="PIRSF" id="PIRSF037219">
    <property type="entry name" value="NOS_oxygenase"/>
    <property type="match status" value="1"/>
</dbReference>
<dbReference type="InterPro" id="IPR017142">
    <property type="entry name" value="Nitric_oxide_synthase_Oase-su"/>
</dbReference>
<name>A0A417YI72_9BACI</name>
<feature type="domain" description="Nitric oxide synthase (NOS)" evidence="13">
    <location>
        <begin position="65"/>
        <end position="72"/>
    </location>
</feature>
<dbReference type="InterPro" id="IPR050607">
    <property type="entry name" value="NOS"/>
</dbReference>
<dbReference type="InterPro" id="IPR044940">
    <property type="entry name" value="NOS_dom_2"/>
</dbReference>
<dbReference type="GO" id="GO:0046872">
    <property type="term" value="F:metal ion binding"/>
    <property type="evidence" value="ECO:0007669"/>
    <property type="project" value="UniProtKB-KW"/>
</dbReference>
<dbReference type="RefSeq" id="WP_118889227.1">
    <property type="nucleotide sequence ID" value="NZ_JAMAWL010000013.1"/>
</dbReference>
<comment type="caution">
    <text evidence="14">The sequence shown here is derived from an EMBL/GenBank/DDBJ whole genome shotgun (WGS) entry which is preliminary data.</text>
</comment>
<evidence type="ECO:0000256" key="4">
    <source>
        <dbReference type="ARBA" id="ARBA00012735"/>
    </source>
</evidence>
<evidence type="ECO:0000256" key="5">
    <source>
        <dbReference type="ARBA" id="ARBA00018859"/>
    </source>
</evidence>